<evidence type="ECO:0000256" key="2">
    <source>
        <dbReference type="SAM" id="Coils"/>
    </source>
</evidence>
<feature type="coiled-coil region" evidence="2">
    <location>
        <begin position="1096"/>
        <end position="1136"/>
    </location>
</feature>
<evidence type="ECO:0000256" key="3">
    <source>
        <dbReference type="SAM" id="Phobius"/>
    </source>
</evidence>
<dbReference type="HOGENOM" id="CLU_010229_1_0_1"/>
<gene>
    <name evidence="4" type="ORF">RirG_162520</name>
</gene>
<reference evidence="4 5" key="1">
    <citation type="submission" date="2014-02" db="EMBL/GenBank/DDBJ databases">
        <title>Single nucleus genome sequencing reveals high similarity among nuclei of an endomycorrhizal fungus.</title>
        <authorList>
            <person name="Lin K."/>
            <person name="Geurts R."/>
            <person name="Zhang Z."/>
            <person name="Limpens E."/>
            <person name="Saunders D.G."/>
            <person name="Mu D."/>
            <person name="Pang E."/>
            <person name="Cao H."/>
            <person name="Cha H."/>
            <person name="Lin T."/>
            <person name="Zhou Q."/>
            <person name="Shang Y."/>
            <person name="Li Y."/>
            <person name="Ivanov S."/>
            <person name="Sharma T."/>
            <person name="Velzen R.V."/>
            <person name="Ruijter N.D."/>
            <person name="Aanen D.K."/>
            <person name="Win J."/>
            <person name="Kamoun S."/>
            <person name="Bisseling T."/>
            <person name="Huang S."/>
        </authorList>
    </citation>
    <scope>NUCLEOTIDE SEQUENCE [LARGE SCALE GENOMIC DNA]</scope>
    <source>
        <strain evidence="5">DAOM197198w</strain>
    </source>
</reference>
<organism evidence="4 5">
    <name type="scientific">Rhizophagus irregularis (strain DAOM 197198w)</name>
    <name type="common">Glomus intraradices</name>
    <dbReference type="NCBI Taxonomy" id="1432141"/>
    <lineage>
        <taxon>Eukaryota</taxon>
        <taxon>Fungi</taxon>
        <taxon>Fungi incertae sedis</taxon>
        <taxon>Mucoromycota</taxon>
        <taxon>Glomeromycotina</taxon>
        <taxon>Glomeromycetes</taxon>
        <taxon>Glomerales</taxon>
        <taxon>Glomeraceae</taxon>
        <taxon>Rhizophagus</taxon>
    </lineage>
</organism>
<dbReference type="EMBL" id="JEMT01024756">
    <property type="protein sequence ID" value="EXX62358.1"/>
    <property type="molecule type" value="Genomic_DNA"/>
</dbReference>
<name>A0A015M685_RHIIW</name>
<keyword evidence="5" id="KW-1185">Reference proteome</keyword>
<dbReference type="GO" id="GO:0005886">
    <property type="term" value="C:plasma membrane"/>
    <property type="evidence" value="ECO:0007669"/>
    <property type="project" value="TreeGrafter"/>
</dbReference>
<dbReference type="GO" id="GO:0098703">
    <property type="term" value="P:calcium ion import across plasma membrane"/>
    <property type="evidence" value="ECO:0007669"/>
    <property type="project" value="TreeGrafter"/>
</dbReference>
<feature type="transmembrane region" description="Helical" evidence="3">
    <location>
        <begin position="682"/>
        <end position="709"/>
    </location>
</feature>
<feature type="transmembrane region" description="Helical" evidence="3">
    <location>
        <begin position="957"/>
        <end position="976"/>
    </location>
</feature>
<feature type="transmembrane region" description="Helical" evidence="3">
    <location>
        <begin position="811"/>
        <end position="830"/>
    </location>
</feature>
<feature type="transmembrane region" description="Helical" evidence="3">
    <location>
        <begin position="842"/>
        <end position="860"/>
    </location>
</feature>
<proteinExistence type="predicted"/>
<sequence>MDDISVIEINDDADIDKIGVDEINVDKIDKIDKIDVDKIDFDNINVDKNDVDKIFTFDDIGDEPHNGKPITKIEISPHENYLITYSEEDSSIAGWNVEDIDKVQLKFHQTVKINKEGDEYNIYEIKSLCVSDDKKLAYVYLHRDYWRCSVIDMNNKDEKKIALNLDVKYNYYCTFNLKGEFILYSYFCFHGYLGSHDIIWIYSTQTKNNKWECKRFYRIPEDYELISISKYDNVYLFLNDYIYEWNINTEKSVKIFDNNKDKNKFETENIGIFSNEKFIFLKINDKIIVYSIELRIPIASLDIVNDKGIHNSIKYCWNNKYKNRLNQTLFDNPTDKSNDEQTKFVFGILNGRVWKAKFENSDELNKGNNKIIECNDDDKKTYKHLNVHSFNLYMDTVSTLFQKVTTDEYKKSTELTGNLIKWDVRVEGGKINLAVSTVNKHNTEGESISTRTENYPYKAKYSFYKHGLIASSLFNNNDIVILTTFGILIYTFSENNESSENVSSENVESSENNKSIFLNYFYFMEFDPFDYIRENEIYMEIFQHYKRIFSKSTLPLPNYDSFRLDGWVSDVINIKSSLLKYGVELLTFAIKEHKLELIDEIYKKCMAYFKEDLMNNKSFLSIITSTMPLLDKYYPEYILRYSSETNMIIDSSSYTNLSQSLLWTKYHHKFYSDDDDDEYKDLLYYIINIIQALIILLTLPLYFVTFYILSKYNFINKIYIRDVFSAVYFYAESFILEILKKVKKDITTTTPTITFMIPYINFVNYSKDYSWFLELIRPQPSPFTETINRNIYKTWNGEALINFKWNAYGKYYYAMIWILFMTLLGCFTAAATIPQKYINEEVIQQLFVASIILGFIHLIFEIRQFFNNIIKWFYNFWNIFEHLNILDFAHAFYILLSPRSEFSLEQPTNDDDPNNPWSLAPSYNQIIDNDRNINSNPSMIQTPDKNTNMFIDIRTSLFAMYLFLAGDSSALSNWAYIDNPSIAILIVLFSLLVVIYLMNLLIGLLNMEIGEDNNRVSYLIQKAEILAEIELFYLLPHQRRWQTWFPEVIYYYADVDKTRIEIKRSIEVGEWDTKEFTEMRKNLLKLLEIKHNPIDNEAIMKKLEKLEELEKSYDKKLEKLDKLEKLEELLEEIRAK</sequence>
<evidence type="ECO:0000313" key="4">
    <source>
        <dbReference type="EMBL" id="EXX62358.1"/>
    </source>
</evidence>
<accession>A0A015M685</accession>
<dbReference type="OrthoDB" id="10549934at2759"/>
<protein>
    <recommendedName>
        <fullName evidence="6">Ion transport domain-containing protein</fullName>
    </recommendedName>
</protein>
<keyword evidence="3" id="KW-0812">Transmembrane</keyword>
<dbReference type="Proteomes" id="UP000022910">
    <property type="component" value="Unassembled WGS sequence"/>
</dbReference>
<keyword evidence="3" id="KW-1133">Transmembrane helix</keyword>
<evidence type="ECO:0000256" key="1">
    <source>
        <dbReference type="ARBA" id="ARBA00022737"/>
    </source>
</evidence>
<comment type="caution">
    <text evidence="4">The sequence shown here is derived from an EMBL/GenBank/DDBJ whole genome shotgun (WGS) entry which is preliminary data.</text>
</comment>
<keyword evidence="3" id="KW-0472">Membrane</keyword>
<dbReference type="InterPro" id="IPR024862">
    <property type="entry name" value="TRPV"/>
</dbReference>
<keyword evidence="1" id="KW-0677">Repeat</keyword>
<dbReference type="PANTHER" id="PTHR10582:SF2">
    <property type="entry name" value="INACTIVE"/>
    <property type="match status" value="1"/>
</dbReference>
<evidence type="ECO:0008006" key="6">
    <source>
        <dbReference type="Google" id="ProtNLM"/>
    </source>
</evidence>
<feature type="transmembrane region" description="Helical" evidence="3">
    <location>
        <begin position="982"/>
        <end position="1005"/>
    </location>
</feature>
<dbReference type="GO" id="GO:0005216">
    <property type="term" value="F:monoatomic ion channel activity"/>
    <property type="evidence" value="ECO:0007669"/>
    <property type="project" value="InterPro"/>
</dbReference>
<dbReference type="PANTHER" id="PTHR10582">
    <property type="entry name" value="TRANSIENT RECEPTOR POTENTIAL ION CHANNEL PROTEIN"/>
    <property type="match status" value="1"/>
</dbReference>
<evidence type="ECO:0000313" key="5">
    <source>
        <dbReference type="Proteomes" id="UP000022910"/>
    </source>
</evidence>
<dbReference type="AlphaFoldDB" id="A0A015M685"/>
<keyword evidence="2" id="KW-0175">Coiled coil</keyword>
<dbReference type="STRING" id="1432141.A0A015M685"/>
<dbReference type="SUPFAM" id="SSF69322">
    <property type="entry name" value="Tricorn protease domain 2"/>
    <property type="match status" value="1"/>
</dbReference>